<dbReference type="EMBL" id="JAACJP010000039">
    <property type="protein sequence ID" value="KAF5373461.1"/>
    <property type="molecule type" value="Genomic_DNA"/>
</dbReference>
<name>A0A8H5LXY3_9AGAR</name>
<comment type="caution">
    <text evidence="2">The sequence shown here is derived from an EMBL/GenBank/DDBJ whole genome shotgun (WGS) entry which is preliminary data.</text>
</comment>
<feature type="region of interest" description="Disordered" evidence="1">
    <location>
        <begin position="149"/>
        <end position="176"/>
    </location>
</feature>
<dbReference type="PANTHER" id="PTHR36452">
    <property type="entry name" value="CHROMOSOME 12, WHOLE GENOME SHOTGUN SEQUENCE"/>
    <property type="match status" value="1"/>
</dbReference>
<feature type="compositionally biased region" description="Gly residues" evidence="1">
    <location>
        <begin position="149"/>
        <end position="160"/>
    </location>
</feature>
<gene>
    <name evidence="2" type="ORF">D9615_009438</name>
</gene>
<evidence type="ECO:0000313" key="3">
    <source>
        <dbReference type="Proteomes" id="UP000565441"/>
    </source>
</evidence>
<evidence type="ECO:0000256" key="1">
    <source>
        <dbReference type="SAM" id="MobiDB-lite"/>
    </source>
</evidence>
<protein>
    <submittedName>
        <fullName evidence="2">Uncharacterized protein</fullName>
    </submittedName>
</protein>
<feature type="compositionally biased region" description="Acidic residues" evidence="1">
    <location>
        <begin position="162"/>
        <end position="176"/>
    </location>
</feature>
<dbReference type="AlphaFoldDB" id="A0A8H5LXY3"/>
<dbReference type="Proteomes" id="UP000565441">
    <property type="component" value="Unassembled WGS sequence"/>
</dbReference>
<dbReference type="Pfam" id="PF09365">
    <property type="entry name" value="DUF2461"/>
    <property type="match status" value="1"/>
</dbReference>
<dbReference type="InterPro" id="IPR012808">
    <property type="entry name" value="CHP02453"/>
</dbReference>
<sequence>MYTMNPAYMQIMFKPRGESIIAAGTWCPGRAELANLRTNIQNSSARLRRVLSAPAFVEHFGAPTPSREDGGVGARQSVFGADDELKVAPKGVDKSHPDIDLLKCRSFSVVHRFSDEEVLAPDFKEKLGALMRIMRPFVHCLNDMMTVNAGGGGDGDGSGSDGPDEEDEDEDADEDE</sequence>
<organism evidence="2 3">
    <name type="scientific">Tricholomella constricta</name>
    <dbReference type="NCBI Taxonomy" id="117010"/>
    <lineage>
        <taxon>Eukaryota</taxon>
        <taxon>Fungi</taxon>
        <taxon>Dikarya</taxon>
        <taxon>Basidiomycota</taxon>
        <taxon>Agaricomycotina</taxon>
        <taxon>Agaricomycetes</taxon>
        <taxon>Agaricomycetidae</taxon>
        <taxon>Agaricales</taxon>
        <taxon>Tricholomatineae</taxon>
        <taxon>Lyophyllaceae</taxon>
        <taxon>Tricholomella</taxon>
    </lineage>
</organism>
<evidence type="ECO:0000313" key="2">
    <source>
        <dbReference type="EMBL" id="KAF5373461.1"/>
    </source>
</evidence>
<dbReference type="OrthoDB" id="2537769at2759"/>
<reference evidence="2 3" key="1">
    <citation type="journal article" date="2020" name="ISME J.">
        <title>Uncovering the hidden diversity of litter-decomposition mechanisms in mushroom-forming fungi.</title>
        <authorList>
            <person name="Floudas D."/>
            <person name="Bentzer J."/>
            <person name="Ahren D."/>
            <person name="Johansson T."/>
            <person name="Persson P."/>
            <person name="Tunlid A."/>
        </authorList>
    </citation>
    <scope>NUCLEOTIDE SEQUENCE [LARGE SCALE GENOMIC DNA]</scope>
    <source>
        <strain evidence="2 3">CBS 661.87</strain>
    </source>
</reference>
<accession>A0A8H5LXY3</accession>
<dbReference type="PANTHER" id="PTHR36452:SF1">
    <property type="entry name" value="DUF2461 DOMAIN-CONTAINING PROTEIN"/>
    <property type="match status" value="1"/>
</dbReference>
<proteinExistence type="predicted"/>
<keyword evidence="3" id="KW-1185">Reference proteome</keyword>